<evidence type="ECO:0000313" key="4">
    <source>
        <dbReference type="EMBL" id="MCY0148512.1"/>
    </source>
</evidence>
<proteinExistence type="inferred from homology"/>
<feature type="domain" description="Aldehyde dehydrogenase" evidence="3">
    <location>
        <begin position="15"/>
        <end position="471"/>
    </location>
</feature>
<comment type="similarity">
    <text evidence="1">Belongs to the aldehyde dehydrogenase family.</text>
</comment>
<keyword evidence="5" id="KW-1185">Reference proteome</keyword>
<dbReference type="InterPro" id="IPR016163">
    <property type="entry name" value="Ald_DH_C"/>
</dbReference>
<dbReference type="Gene3D" id="3.40.605.10">
    <property type="entry name" value="Aldehyde Dehydrogenase, Chain A, domain 1"/>
    <property type="match status" value="1"/>
</dbReference>
<evidence type="ECO:0000259" key="3">
    <source>
        <dbReference type="Pfam" id="PF00171"/>
    </source>
</evidence>
<evidence type="ECO:0000256" key="1">
    <source>
        <dbReference type="ARBA" id="ARBA00009986"/>
    </source>
</evidence>
<reference evidence="4" key="1">
    <citation type="submission" date="2022-10" db="EMBL/GenBank/DDBJ databases">
        <title>Hoeflea sp. G2-23, isolated from marine algae.</title>
        <authorList>
            <person name="Kristyanto S."/>
            <person name="Kim J.M."/>
            <person name="Jeon C.O."/>
        </authorList>
    </citation>
    <scope>NUCLEOTIDE SEQUENCE</scope>
    <source>
        <strain evidence="4">G2-23</strain>
    </source>
</reference>
<dbReference type="Pfam" id="PF00171">
    <property type="entry name" value="Aldedh"/>
    <property type="match status" value="1"/>
</dbReference>
<comment type="caution">
    <text evidence="4">The sequence shown here is derived from an EMBL/GenBank/DDBJ whole genome shotgun (WGS) entry which is preliminary data.</text>
</comment>
<evidence type="ECO:0000313" key="5">
    <source>
        <dbReference type="Proteomes" id="UP001073227"/>
    </source>
</evidence>
<organism evidence="4 5">
    <name type="scientific">Hoeflea algicola</name>
    <dbReference type="NCBI Taxonomy" id="2983763"/>
    <lineage>
        <taxon>Bacteria</taxon>
        <taxon>Pseudomonadati</taxon>
        <taxon>Pseudomonadota</taxon>
        <taxon>Alphaproteobacteria</taxon>
        <taxon>Hyphomicrobiales</taxon>
        <taxon>Rhizobiaceae</taxon>
        <taxon>Hoeflea</taxon>
    </lineage>
</organism>
<sequence>MNDQFESRLFLKNGWQTSKSTFDVLNKFSGDSIATVFEADQEQVAAAIAHCRDAFGKGVPNPYERSEILRRAADILSDERALFEATYEAETGFTKSDARAEVSRCIETFRLSGEEARRFDANETIPMSGAPGSARRFGYLRRMPIGPVAAITPFNSPLNTVAHKVAPAIAAGNPIILKPSSQTPLCGALIISLLLKAGWPGDLCALLQGTRNVGRALLSNPDIAFFTFTGSTEVGRDVHAAAGLRKTQLELGSIAFTIVAADANLDDAIAKICSGAFRKAGQVCTSVQTVLADKSILAEMTERLAEATGNAVYGDPSAEGVLTGPMISLAAAEKAQQRIDNAVRQGAQVVRGGKRDRSVLQPTLLVGADPTADVRCREMFAPVVSVAPFNTLDEAISIVNATPYGLASGLFTTRIDAAFKAAERLDVGNVHINNTSSARVDLMPYGGVKDSGLGREGPAYAMREMTHEKLVTFEL</sequence>
<dbReference type="InterPro" id="IPR016162">
    <property type="entry name" value="Ald_DH_N"/>
</dbReference>
<name>A0ABT3Z9P8_9HYPH</name>
<evidence type="ECO:0000256" key="2">
    <source>
        <dbReference type="ARBA" id="ARBA00023002"/>
    </source>
</evidence>
<accession>A0ABT3Z9P8</accession>
<protein>
    <submittedName>
        <fullName evidence="4">Aldehyde dehydrogenase family protein</fullName>
    </submittedName>
</protein>
<gene>
    <name evidence="4" type="ORF">OEG84_12495</name>
</gene>
<dbReference type="PANTHER" id="PTHR42991:SF1">
    <property type="entry name" value="ALDEHYDE DEHYDROGENASE"/>
    <property type="match status" value="1"/>
</dbReference>
<dbReference type="InterPro" id="IPR016161">
    <property type="entry name" value="Ald_DH/histidinol_DH"/>
</dbReference>
<dbReference type="Gene3D" id="3.40.309.10">
    <property type="entry name" value="Aldehyde Dehydrogenase, Chain A, domain 2"/>
    <property type="match status" value="1"/>
</dbReference>
<dbReference type="Proteomes" id="UP001073227">
    <property type="component" value="Unassembled WGS sequence"/>
</dbReference>
<dbReference type="InterPro" id="IPR051020">
    <property type="entry name" value="ALDH-related_metabolic_enz"/>
</dbReference>
<dbReference type="SUPFAM" id="SSF53720">
    <property type="entry name" value="ALDH-like"/>
    <property type="match status" value="1"/>
</dbReference>
<dbReference type="PANTHER" id="PTHR42991">
    <property type="entry name" value="ALDEHYDE DEHYDROGENASE"/>
    <property type="match status" value="1"/>
</dbReference>
<dbReference type="InterPro" id="IPR015590">
    <property type="entry name" value="Aldehyde_DH_dom"/>
</dbReference>
<keyword evidence="2" id="KW-0560">Oxidoreductase</keyword>
<dbReference type="EMBL" id="JAOVZR010000001">
    <property type="protein sequence ID" value="MCY0148512.1"/>
    <property type="molecule type" value="Genomic_DNA"/>
</dbReference>